<dbReference type="AlphaFoldDB" id="A0A4R0XJU2"/>
<keyword evidence="1" id="KW-0472">Membrane</keyword>
<feature type="transmembrane region" description="Helical" evidence="1">
    <location>
        <begin position="88"/>
        <end position="108"/>
    </location>
</feature>
<proteinExistence type="predicted"/>
<dbReference type="Proteomes" id="UP000294192">
    <property type="component" value="Unassembled WGS sequence"/>
</dbReference>
<evidence type="ECO:0000313" key="2">
    <source>
        <dbReference type="EMBL" id="TCG10903.1"/>
    </source>
</evidence>
<keyword evidence="3" id="KW-1185">Reference proteome</keyword>
<name>A0A4R0XJU2_9MOLU</name>
<dbReference type="Gene3D" id="1.20.1730.10">
    <property type="entry name" value="Sodium/glucose cotransporter"/>
    <property type="match status" value="1"/>
</dbReference>
<protein>
    <submittedName>
        <fullName evidence="2">Uncharacterized protein</fullName>
    </submittedName>
</protein>
<dbReference type="InterPro" id="IPR038377">
    <property type="entry name" value="Na/Glc_symporter_sf"/>
</dbReference>
<sequence length="233" mass="26290">MLMGVAFLGGIFTITPGGSGAIIQLLFKGDESGYQMYQTIHWKIMANFYAGNGANFLGLVIFALSTMAGMITMVFLFSWLFKRHKRTFAAMAFGMMFASSFALLVIPHDNLWANLSSDSSVNYVGHRIGIAISIVLAIICSAILNALTKHKENNRINKRKGLEEVKLRKAFTNWVKLIVTLKYWKYKISNIFTKTKKPFTKEYIQEVKLLNGKNANITDKKDIIKETNTIKKD</sequence>
<reference evidence="2 3" key="1">
    <citation type="submission" date="2018-02" db="EMBL/GenBank/DDBJ databases">
        <title>Mycoplasma marinum and Mycoplasma todarodis sp. nov., moderately halophilic and psychrotolerant mycoplasmas isolated from cephalopods.</title>
        <authorList>
            <person name="Viver T."/>
        </authorList>
    </citation>
    <scope>NUCLEOTIDE SEQUENCE [LARGE SCALE GENOMIC DNA]</scope>
    <source>
        <strain evidence="2 3">PE</strain>
    </source>
</reference>
<accession>A0A4R0XJU2</accession>
<feature type="transmembrane region" description="Helical" evidence="1">
    <location>
        <begin position="56"/>
        <end position="81"/>
    </location>
</feature>
<keyword evidence="1" id="KW-1133">Transmembrane helix</keyword>
<keyword evidence="1" id="KW-0812">Transmembrane</keyword>
<organism evidence="2 3">
    <name type="scientific">Mycoplasma marinum</name>
    <dbReference type="NCBI Taxonomy" id="1937190"/>
    <lineage>
        <taxon>Bacteria</taxon>
        <taxon>Bacillati</taxon>
        <taxon>Mycoplasmatota</taxon>
        <taxon>Mollicutes</taxon>
        <taxon>Mycoplasmataceae</taxon>
        <taxon>Mycoplasma</taxon>
    </lineage>
</organism>
<feature type="transmembrane region" description="Helical" evidence="1">
    <location>
        <begin position="128"/>
        <end position="148"/>
    </location>
</feature>
<dbReference type="EMBL" id="PSZO01000018">
    <property type="protein sequence ID" value="TCG10903.1"/>
    <property type="molecule type" value="Genomic_DNA"/>
</dbReference>
<comment type="caution">
    <text evidence="2">The sequence shown here is derived from an EMBL/GenBank/DDBJ whole genome shotgun (WGS) entry which is preliminary data.</text>
</comment>
<evidence type="ECO:0000256" key="1">
    <source>
        <dbReference type="SAM" id="Phobius"/>
    </source>
</evidence>
<evidence type="ECO:0000313" key="3">
    <source>
        <dbReference type="Proteomes" id="UP000294192"/>
    </source>
</evidence>
<gene>
    <name evidence="2" type="ORF">C4B24_03525</name>
</gene>